<dbReference type="GO" id="GO:0030136">
    <property type="term" value="C:clathrin-coated vesicle"/>
    <property type="evidence" value="ECO:0007669"/>
    <property type="project" value="TreeGrafter"/>
</dbReference>
<sequence>GGITRDEDEEDEYDEDRGPSFGVGPTEDFGFSFGGMRFHDNFGFDELFHDFNELVNEMGAWTPPCRPFGRALRQAGIGTGGVVLLPALSLYGAGIGSEQTAPSTVVFLAPAVYDWHHPLE</sequence>
<dbReference type="AlphaFoldDB" id="A0A8C3SB17"/>
<protein>
    <submittedName>
        <fullName evidence="2">Uncharacterized protein</fullName>
    </submittedName>
</protein>
<dbReference type="GO" id="GO:0030833">
    <property type="term" value="P:regulation of actin filament polymerization"/>
    <property type="evidence" value="ECO:0007669"/>
    <property type="project" value="TreeGrafter"/>
</dbReference>
<dbReference type="Ensembl" id="ENSCSRT00000010796.1">
    <property type="protein sequence ID" value="ENSCSRP00000010418.1"/>
    <property type="gene ID" value="ENSCSRG00000007798.1"/>
</dbReference>
<reference evidence="2" key="2">
    <citation type="submission" date="2025-09" db="UniProtKB">
        <authorList>
            <consortium name="Ensembl"/>
        </authorList>
    </citation>
    <scope>IDENTIFICATION</scope>
</reference>
<reference evidence="2" key="1">
    <citation type="submission" date="2025-08" db="UniProtKB">
        <authorList>
            <consortium name="Ensembl"/>
        </authorList>
    </citation>
    <scope>IDENTIFICATION</scope>
</reference>
<proteinExistence type="predicted"/>
<name>A0A8C3SB17_CHESE</name>
<evidence type="ECO:0000256" key="1">
    <source>
        <dbReference type="SAM" id="MobiDB-lite"/>
    </source>
</evidence>
<feature type="compositionally biased region" description="Acidic residues" evidence="1">
    <location>
        <begin position="1"/>
        <end position="15"/>
    </location>
</feature>
<dbReference type="GO" id="GO:0005739">
    <property type="term" value="C:mitochondrion"/>
    <property type="evidence" value="ECO:0007669"/>
    <property type="project" value="TreeGrafter"/>
</dbReference>
<accession>A0A8C3SB17</accession>
<evidence type="ECO:0000313" key="3">
    <source>
        <dbReference type="Proteomes" id="UP000694403"/>
    </source>
</evidence>
<dbReference type="PANTHER" id="PTHR14938">
    <property type="entry name" value="HCLS1-ASSOCIATED PROTEIN X-1"/>
    <property type="match status" value="1"/>
</dbReference>
<dbReference type="PANTHER" id="PTHR14938:SF2">
    <property type="entry name" value="HCLS1-ASSOCIATED PROTEIN X-1"/>
    <property type="match status" value="1"/>
</dbReference>
<dbReference type="GO" id="GO:0015629">
    <property type="term" value="C:actin cytoskeleton"/>
    <property type="evidence" value="ECO:0007669"/>
    <property type="project" value="TreeGrafter"/>
</dbReference>
<evidence type="ECO:0000313" key="2">
    <source>
        <dbReference type="Ensembl" id="ENSCSRP00000010418.1"/>
    </source>
</evidence>
<dbReference type="GO" id="GO:0016324">
    <property type="term" value="C:apical plasma membrane"/>
    <property type="evidence" value="ECO:0007669"/>
    <property type="project" value="TreeGrafter"/>
</dbReference>
<dbReference type="GO" id="GO:0043066">
    <property type="term" value="P:negative regulation of apoptotic process"/>
    <property type="evidence" value="ECO:0007669"/>
    <property type="project" value="InterPro"/>
</dbReference>
<dbReference type="InterPro" id="IPR017248">
    <property type="entry name" value="HAX-1"/>
</dbReference>
<dbReference type="Proteomes" id="UP000694403">
    <property type="component" value="Unplaced"/>
</dbReference>
<keyword evidence="3" id="KW-1185">Reference proteome</keyword>
<organism evidence="2 3">
    <name type="scientific">Chelydra serpentina</name>
    <name type="common">Snapping turtle</name>
    <name type="synonym">Testudo serpentina</name>
    <dbReference type="NCBI Taxonomy" id="8475"/>
    <lineage>
        <taxon>Eukaryota</taxon>
        <taxon>Metazoa</taxon>
        <taxon>Chordata</taxon>
        <taxon>Craniata</taxon>
        <taxon>Vertebrata</taxon>
        <taxon>Euteleostomi</taxon>
        <taxon>Archelosauria</taxon>
        <taxon>Testudinata</taxon>
        <taxon>Testudines</taxon>
        <taxon>Cryptodira</taxon>
        <taxon>Durocryptodira</taxon>
        <taxon>Americhelydia</taxon>
        <taxon>Chelydroidea</taxon>
        <taxon>Chelydridae</taxon>
        <taxon>Chelydra</taxon>
    </lineage>
</organism>
<feature type="region of interest" description="Disordered" evidence="1">
    <location>
        <begin position="1"/>
        <end position="26"/>
    </location>
</feature>
<dbReference type="GO" id="GO:0016529">
    <property type="term" value="C:sarcoplasmic reticulum"/>
    <property type="evidence" value="ECO:0007669"/>
    <property type="project" value="TreeGrafter"/>
</dbReference>